<evidence type="ECO:0000256" key="8">
    <source>
        <dbReference type="SAM" id="Phobius"/>
    </source>
</evidence>
<keyword evidence="13" id="KW-1185">Reference proteome</keyword>
<evidence type="ECO:0000256" key="6">
    <source>
        <dbReference type="ARBA" id="ARBA00023012"/>
    </source>
</evidence>
<dbReference type="Pfam" id="PF08447">
    <property type="entry name" value="PAS_3"/>
    <property type="match status" value="1"/>
</dbReference>
<dbReference type="InterPro" id="IPR003661">
    <property type="entry name" value="HisK_dim/P_dom"/>
</dbReference>
<reference evidence="12 13" key="1">
    <citation type="submission" date="2023-12" db="EMBL/GenBank/DDBJ databases">
        <title>Baltic Sea Cyanobacteria.</title>
        <authorList>
            <person name="Delbaje E."/>
            <person name="Fewer D.P."/>
            <person name="Shishido T.K."/>
        </authorList>
    </citation>
    <scope>NUCLEOTIDE SEQUENCE [LARGE SCALE GENOMIC DNA]</scope>
    <source>
        <strain evidence="12 13">CCNP 1315</strain>
    </source>
</reference>
<dbReference type="EC" id="2.7.13.3" evidence="2"/>
<dbReference type="EMBL" id="JAYGHT010000129">
    <property type="protein sequence ID" value="MEA5521128.1"/>
    <property type="molecule type" value="Genomic_DNA"/>
</dbReference>
<feature type="domain" description="PAS" evidence="10">
    <location>
        <begin position="448"/>
        <end position="518"/>
    </location>
</feature>
<dbReference type="Proteomes" id="UP001301728">
    <property type="component" value="Unassembled WGS sequence"/>
</dbReference>
<dbReference type="InterPro" id="IPR003594">
    <property type="entry name" value="HATPase_dom"/>
</dbReference>
<keyword evidence="7" id="KW-0175">Coiled coil</keyword>
<keyword evidence="5" id="KW-0418">Kinase</keyword>
<feature type="domain" description="PAC" evidence="11">
    <location>
        <begin position="227"/>
        <end position="279"/>
    </location>
</feature>
<dbReference type="SUPFAM" id="SSF47384">
    <property type="entry name" value="Homodimeric domain of signal transducing histidine kinase"/>
    <property type="match status" value="1"/>
</dbReference>
<dbReference type="InterPro" id="IPR004358">
    <property type="entry name" value="Sig_transdc_His_kin-like_C"/>
</dbReference>
<feature type="domain" description="PAC" evidence="11">
    <location>
        <begin position="395"/>
        <end position="447"/>
    </location>
</feature>
<dbReference type="InterPro" id="IPR052162">
    <property type="entry name" value="Sensor_kinase/Photoreceptor"/>
</dbReference>
<accession>A0ABU5U4S7</accession>
<dbReference type="InterPro" id="IPR035965">
    <property type="entry name" value="PAS-like_dom_sf"/>
</dbReference>
<comment type="caution">
    <text evidence="12">The sequence shown here is derived from an EMBL/GenBank/DDBJ whole genome shotgun (WGS) entry which is preliminary data.</text>
</comment>
<gene>
    <name evidence="12" type="ORF">VB854_19490</name>
</gene>
<dbReference type="Pfam" id="PF00989">
    <property type="entry name" value="PAS"/>
    <property type="match status" value="1"/>
</dbReference>
<keyword evidence="6" id="KW-0902">Two-component regulatory system</keyword>
<keyword evidence="3" id="KW-0597">Phosphoprotein</keyword>
<dbReference type="SUPFAM" id="SSF55785">
    <property type="entry name" value="PYP-like sensor domain (PAS domain)"/>
    <property type="match status" value="3"/>
</dbReference>
<evidence type="ECO:0000259" key="10">
    <source>
        <dbReference type="PROSITE" id="PS50112"/>
    </source>
</evidence>
<dbReference type="PROSITE" id="PS50113">
    <property type="entry name" value="PAC"/>
    <property type="match status" value="3"/>
</dbReference>
<dbReference type="Pfam" id="PF02518">
    <property type="entry name" value="HATPase_c"/>
    <property type="match status" value="1"/>
</dbReference>
<dbReference type="Pfam" id="PF13426">
    <property type="entry name" value="PAS_9"/>
    <property type="match status" value="1"/>
</dbReference>
<dbReference type="NCBIfam" id="TIGR00229">
    <property type="entry name" value="sensory_box"/>
    <property type="match status" value="3"/>
</dbReference>
<dbReference type="InterPro" id="IPR001610">
    <property type="entry name" value="PAC"/>
</dbReference>
<dbReference type="SMART" id="SM00388">
    <property type="entry name" value="HisKA"/>
    <property type="match status" value="1"/>
</dbReference>
<evidence type="ECO:0000256" key="2">
    <source>
        <dbReference type="ARBA" id="ARBA00012438"/>
    </source>
</evidence>
<keyword evidence="8" id="KW-1133">Transmembrane helix</keyword>
<evidence type="ECO:0000256" key="5">
    <source>
        <dbReference type="ARBA" id="ARBA00022777"/>
    </source>
</evidence>
<feature type="transmembrane region" description="Helical" evidence="8">
    <location>
        <begin position="12"/>
        <end position="31"/>
    </location>
</feature>
<dbReference type="SMART" id="SM00387">
    <property type="entry name" value="HATPase_c"/>
    <property type="match status" value="1"/>
</dbReference>
<comment type="catalytic activity">
    <reaction evidence="1">
        <text>ATP + protein L-histidine = ADP + protein N-phospho-L-histidine.</text>
        <dbReference type="EC" id="2.7.13.3"/>
    </reaction>
</comment>
<evidence type="ECO:0000256" key="3">
    <source>
        <dbReference type="ARBA" id="ARBA00022553"/>
    </source>
</evidence>
<keyword evidence="8" id="KW-0812">Transmembrane</keyword>
<dbReference type="SMART" id="SM00091">
    <property type="entry name" value="PAS"/>
    <property type="match status" value="3"/>
</dbReference>
<dbReference type="SUPFAM" id="SSF55874">
    <property type="entry name" value="ATPase domain of HSP90 chaperone/DNA topoisomerase II/histidine kinase"/>
    <property type="match status" value="1"/>
</dbReference>
<feature type="domain" description="PAS" evidence="10">
    <location>
        <begin position="153"/>
        <end position="223"/>
    </location>
</feature>
<evidence type="ECO:0000313" key="13">
    <source>
        <dbReference type="Proteomes" id="UP001301728"/>
    </source>
</evidence>
<dbReference type="SMART" id="SM00086">
    <property type="entry name" value="PAC"/>
    <property type="match status" value="3"/>
</dbReference>
<dbReference type="InterPro" id="IPR000014">
    <property type="entry name" value="PAS"/>
</dbReference>
<dbReference type="InterPro" id="IPR013767">
    <property type="entry name" value="PAS_fold"/>
</dbReference>
<sequence>MMKFSMNLLTDFNFYLIANNILILFSLDSKISVVSDALFTLALGSLFLTLGYWISQGKDSPFKQILGLLSLLSISMGTPHVVAILIGWCALNQGLNLINAMAALISCWIVFQMMFYIPKILAVPSSYQLEEANLALQREILERQQAEAALRNSEELFRATFERAAIGIAHVGLQGEWLRVNQTLCDLVGYSREELLQLRCQDLTDSDRLIHASNSVDRLLSGEISSCCLERCLLHKEGTQVWVHLSVSLVRDVSNKPAYFIAILEDITTRKQTEAEIQKLNHELEQRVQERTAQLQQINRNLESEISKCSLIENQLNVTQERLQFLLSSSPGAIYTCKPSGDYGATYMSQTIYSITGYQAWEFVENSQFWANHLHREDFEKTFNQLLKISKTETDILEYRFLHKNGTYRWIRDEVKLIRDQTHQSTEVIGYMIDITERKQIEEALRESEERFRLMANSAPVLIWMANAEGECTFFNQVWLDFTGRTLDQELGKGWLAGVHPDDARYLLESCSSRLQHREHFIMEFRLKRWDGEYRWILNQAVPRVTQDEHFSGYIGSCIDITERKQAEEQLFTLNRELLLSNRELEQFAYVASHDLQEPLRMVSLFSQLLAHKYQDNLDEDTQTYIHYIVDSATRMQQLITDLLAYSQVGTSKSKGNFKLIDCNQVLQQVLQNLKIAIAEYNATIHLAPLPTVIADEQQLVILLQNLICNAMKYCHPQILPQVEIAVQSLPGEWCFSVQDNGIGIKSEHFERIFKIFQRLHHTQEYRGTGMGLAICQKIVERHGGRIWVESEVDQGSTFYFTIPMLKNSGITAQ</sequence>
<keyword evidence="8" id="KW-0472">Membrane</keyword>
<dbReference type="PANTHER" id="PTHR43304:SF1">
    <property type="entry name" value="PAC DOMAIN-CONTAINING PROTEIN"/>
    <property type="match status" value="1"/>
</dbReference>
<dbReference type="InterPro" id="IPR000700">
    <property type="entry name" value="PAS-assoc_C"/>
</dbReference>
<evidence type="ECO:0000256" key="4">
    <source>
        <dbReference type="ARBA" id="ARBA00022679"/>
    </source>
</evidence>
<evidence type="ECO:0000313" key="12">
    <source>
        <dbReference type="EMBL" id="MEA5521128.1"/>
    </source>
</evidence>
<feature type="coiled-coil region" evidence="7">
    <location>
        <begin position="127"/>
        <end position="156"/>
    </location>
</feature>
<keyword evidence="4" id="KW-0808">Transferase</keyword>
<dbReference type="PROSITE" id="PS50109">
    <property type="entry name" value="HIS_KIN"/>
    <property type="match status" value="1"/>
</dbReference>
<feature type="transmembrane region" description="Helical" evidence="8">
    <location>
        <begin position="37"/>
        <end position="54"/>
    </location>
</feature>
<evidence type="ECO:0000256" key="1">
    <source>
        <dbReference type="ARBA" id="ARBA00000085"/>
    </source>
</evidence>
<feature type="domain" description="PAC" evidence="11">
    <location>
        <begin position="521"/>
        <end position="573"/>
    </location>
</feature>
<dbReference type="Gene3D" id="3.30.450.20">
    <property type="entry name" value="PAS domain"/>
    <property type="match status" value="3"/>
</dbReference>
<organism evidence="12 13">
    <name type="scientific">Limnoraphis robusta CCNP1315</name>
    <dbReference type="NCBI Taxonomy" id="3110306"/>
    <lineage>
        <taxon>Bacteria</taxon>
        <taxon>Bacillati</taxon>
        <taxon>Cyanobacteriota</taxon>
        <taxon>Cyanophyceae</taxon>
        <taxon>Oscillatoriophycideae</taxon>
        <taxon>Oscillatoriales</taxon>
        <taxon>Sirenicapillariaceae</taxon>
        <taxon>Limnoraphis</taxon>
    </lineage>
</organism>
<dbReference type="PANTHER" id="PTHR43304">
    <property type="entry name" value="PHYTOCHROME-LIKE PROTEIN CPH1"/>
    <property type="match status" value="1"/>
</dbReference>
<feature type="domain" description="PAS" evidence="10">
    <location>
        <begin position="319"/>
        <end position="393"/>
    </location>
</feature>
<dbReference type="InterPro" id="IPR005467">
    <property type="entry name" value="His_kinase_dom"/>
</dbReference>
<protein>
    <recommendedName>
        <fullName evidence="2">histidine kinase</fullName>
        <ecNumber evidence="2">2.7.13.3</ecNumber>
    </recommendedName>
</protein>
<name>A0ABU5U4S7_9CYAN</name>
<dbReference type="Gene3D" id="1.10.287.130">
    <property type="match status" value="1"/>
</dbReference>
<feature type="domain" description="Histidine kinase" evidence="9">
    <location>
        <begin position="591"/>
        <end position="807"/>
    </location>
</feature>
<dbReference type="Gene3D" id="3.30.565.10">
    <property type="entry name" value="Histidine kinase-like ATPase, C-terminal domain"/>
    <property type="match status" value="1"/>
</dbReference>
<dbReference type="Pfam" id="PF00512">
    <property type="entry name" value="HisKA"/>
    <property type="match status" value="1"/>
</dbReference>
<dbReference type="InterPro" id="IPR036097">
    <property type="entry name" value="HisK_dim/P_sf"/>
</dbReference>
<dbReference type="InterPro" id="IPR013655">
    <property type="entry name" value="PAS_fold_3"/>
</dbReference>
<dbReference type="PROSITE" id="PS50112">
    <property type="entry name" value="PAS"/>
    <property type="match status" value="3"/>
</dbReference>
<feature type="transmembrane region" description="Helical" evidence="8">
    <location>
        <begin position="66"/>
        <end position="91"/>
    </location>
</feature>
<dbReference type="CDD" id="cd00082">
    <property type="entry name" value="HisKA"/>
    <property type="match status" value="1"/>
</dbReference>
<evidence type="ECO:0000256" key="7">
    <source>
        <dbReference type="SAM" id="Coils"/>
    </source>
</evidence>
<feature type="coiled-coil region" evidence="7">
    <location>
        <begin position="270"/>
        <end position="315"/>
    </location>
</feature>
<proteinExistence type="predicted"/>
<dbReference type="PRINTS" id="PR00344">
    <property type="entry name" value="BCTRLSENSOR"/>
</dbReference>
<feature type="transmembrane region" description="Helical" evidence="8">
    <location>
        <begin position="97"/>
        <end position="117"/>
    </location>
</feature>
<dbReference type="RefSeq" id="WP_323306934.1">
    <property type="nucleotide sequence ID" value="NZ_JAYGHT010000129.1"/>
</dbReference>
<dbReference type="CDD" id="cd00130">
    <property type="entry name" value="PAS"/>
    <property type="match status" value="3"/>
</dbReference>
<dbReference type="InterPro" id="IPR036890">
    <property type="entry name" value="HATPase_C_sf"/>
</dbReference>
<evidence type="ECO:0000259" key="9">
    <source>
        <dbReference type="PROSITE" id="PS50109"/>
    </source>
</evidence>
<evidence type="ECO:0000259" key="11">
    <source>
        <dbReference type="PROSITE" id="PS50113"/>
    </source>
</evidence>